<organism evidence="8 9">
    <name type="scientific">Chitinophaga niabensis</name>
    <dbReference type="NCBI Taxonomy" id="536979"/>
    <lineage>
        <taxon>Bacteria</taxon>
        <taxon>Pseudomonadati</taxon>
        <taxon>Bacteroidota</taxon>
        <taxon>Chitinophagia</taxon>
        <taxon>Chitinophagales</taxon>
        <taxon>Chitinophagaceae</taxon>
        <taxon>Chitinophaga</taxon>
    </lineage>
</organism>
<comment type="similarity">
    <text evidence="1">Belongs to the HicA mRNA interferase family.</text>
</comment>
<evidence type="ECO:0000256" key="7">
    <source>
        <dbReference type="ARBA" id="ARBA00023016"/>
    </source>
</evidence>
<dbReference type="STRING" id="536979.SAMN04488055_1614"/>
<evidence type="ECO:0000256" key="5">
    <source>
        <dbReference type="ARBA" id="ARBA00022801"/>
    </source>
</evidence>
<evidence type="ECO:0000256" key="3">
    <source>
        <dbReference type="ARBA" id="ARBA00022722"/>
    </source>
</evidence>
<keyword evidence="3" id="KW-0540">Nuclease</keyword>
<dbReference type="InterPro" id="IPR012933">
    <property type="entry name" value="HicA_mRNA_interferase"/>
</dbReference>
<keyword evidence="4" id="KW-0255">Endonuclease</keyword>
<name>A0A1N6EHD4_9BACT</name>
<accession>A0A1N6EHD4</accession>
<dbReference type="GO" id="GO:0016787">
    <property type="term" value="F:hydrolase activity"/>
    <property type="evidence" value="ECO:0007669"/>
    <property type="project" value="UniProtKB-KW"/>
</dbReference>
<evidence type="ECO:0000313" key="8">
    <source>
        <dbReference type="EMBL" id="SIN82463.1"/>
    </source>
</evidence>
<dbReference type="EMBL" id="FSRA01000001">
    <property type="protein sequence ID" value="SIN82463.1"/>
    <property type="molecule type" value="Genomic_DNA"/>
</dbReference>
<dbReference type="AlphaFoldDB" id="A0A1N6EHD4"/>
<dbReference type="Proteomes" id="UP000185003">
    <property type="component" value="Unassembled WGS sequence"/>
</dbReference>
<dbReference type="Pfam" id="PF07927">
    <property type="entry name" value="HicA_toxin"/>
    <property type="match status" value="1"/>
</dbReference>
<protein>
    <submittedName>
        <fullName evidence="8">HicA toxin of toxin-antitoxin</fullName>
    </submittedName>
</protein>
<keyword evidence="5" id="KW-0378">Hydrolase</keyword>
<evidence type="ECO:0000256" key="2">
    <source>
        <dbReference type="ARBA" id="ARBA00022649"/>
    </source>
</evidence>
<evidence type="ECO:0000256" key="1">
    <source>
        <dbReference type="ARBA" id="ARBA00006620"/>
    </source>
</evidence>
<sequence length="63" mass="7024">MKCSELRRLLSRAGWVVSRKGKGSHMILINPEKPGVEIIFADHGPAEIAKGIEQEILKQMGLR</sequence>
<evidence type="ECO:0000256" key="6">
    <source>
        <dbReference type="ARBA" id="ARBA00022884"/>
    </source>
</evidence>
<dbReference type="Gene3D" id="3.30.920.30">
    <property type="entry name" value="Hypothetical protein"/>
    <property type="match status" value="1"/>
</dbReference>
<keyword evidence="7" id="KW-0346">Stress response</keyword>
<dbReference type="GO" id="GO:0003729">
    <property type="term" value="F:mRNA binding"/>
    <property type="evidence" value="ECO:0007669"/>
    <property type="project" value="InterPro"/>
</dbReference>
<dbReference type="GO" id="GO:0004519">
    <property type="term" value="F:endonuclease activity"/>
    <property type="evidence" value="ECO:0007669"/>
    <property type="project" value="UniProtKB-KW"/>
</dbReference>
<dbReference type="SUPFAM" id="SSF54786">
    <property type="entry name" value="YcfA/nrd intein domain"/>
    <property type="match status" value="1"/>
</dbReference>
<gene>
    <name evidence="8" type="ORF">SAMN04488055_1614</name>
</gene>
<dbReference type="OrthoDB" id="9798547at2"/>
<dbReference type="RefSeq" id="WP_074238745.1">
    <property type="nucleotide sequence ID" value="NZ_FSRA01000001.1"/>
</dbReference>
<keyword evidence="9" id="KW-1185">Reference proteome</keyword>
<evidence type="ECO:0000256" key="4">
    <source>
        <dbReference type="ARBA" id="ARBA00022759"/>
    </source>
</evidence>
<reference evidence="8 9" key="1">
    <citation type="submission" date="2016-11" db="EMBL/GenBank/DDBJ databases">
        <authorList>
            <person name="Jaros S."/>
            <person name="Januszkiewicz K."/>
            <person name="Wedrychowicz H."/>
        </authorList>
    </citation>
    <scope>NUCLEOTIDE SEQUENCE [LARGE SCALE GENOMIC DNA]</scope>
    <source>
        <strain evidence="8 9">DSM 24787</strain>
    </source>
</reference>
<proteinExistence type="inferred from homology"/>
<keyword evidence="2" id="KW-1277">Toxin-antitoxin system</keyword>
<evidence type="ECO:0000313" key="9">
    <source>
        <dbReference type="Proteomes" id="UP000185003"/>
    </source>
</evidence>
<keyword evidence="6" id="KW-0694">RNA-binding</keyword>
<dbReference type="InterPro" id="IPR038570">
    <property type="entry name" value="HicA_sf"/>
</dbReference>